<dbReference type="EMBL" id="VFJB01000009">
    <property type="protein sequence ID" value="KAA0257078.1"/>
    <property type="molecule type" value="Genomic_DNA"/>
</dbReference>
<keyword evidence="1" id="KW-0812">Transmembrane</keyword>
<evidence type="ECO:0000313" key="3">
    <source>
        <dbReference type="EMBL" id="KAA0257078.1"/>
    </source>
</evidence>
<protein>
    <submittedName>
        <fullName evidence="3">DUF4212 domain-containing protein</fullName>
    </submittedName>
</protein>
<organism evidence="3 4">
    <name type="scientific">Deferribacter autotrophicus</name>
    <dbReference type="NCBI Taxonomy" id="500465"/>
    <lineage>
        <taxon>Bacteria</taxon>
        <taxon>Pseudomonadati</taxon>
        <taxon>Deferribacterota</taxon>
        <taxon>Deferribacteres</taxon>
        <taxon>Deferribacterales</taxon>
        <taxon>Deferribacteraceae</taxon>
        <taxon>Deferribacter</taxon>
    </lineage>
</organism>
<evidence type="ECO:0000259" key="2">
    <source>
        <dbReference type="Pfam" id="PF13937"/>
    </source>
</evidence>
<keyword evidence="4" id="KW-1185">Reference proteome</keyword>
<gene>
    <name evidence="3" type="ORF">FHQ18_10950</name>
</gene>
<accession>A0A5A8F631</accession>
<dbReference type="NCBIfam" id="TIGR03647">
    <property type="entry name" value="Na_symport_sm"/>
    <property type="match status" value="1"/>
</dbReference>
<comment type="caution">
    <text evidence="3">The sequence shown here is derived from an EMBL/GenBank/DDBJ whole genome shotgun (WGS) entry which is preliminary data.</text>
</comment>
<evidence type="ECO:0000313" key="4">
    <source>
        <dbReference type="Proteomes" id="UP000322876"/>
    </source>
</evidence>
<feature type="domain" description="Sodium symporter small subunit" evidence="2">
    <location>
        <begin position="16"/>
        <end position="92"/>
    </location>
</feature>
<name>A0A5A8F631_9BACT</name>
<feature type="transmembrane region" description="Helical" evidence="1">
    <location>
        <begin position="25"/>
        <end position="46"/>
    </location>
</feature>
<dbReference type="InterPro" id="IPR019886">
    <property type="entry name" value="Na_symporter_ssu"/>
</dbReference>
<dbReference type="OrthoDB" id="5402363at2"/>
<sequence>MDKEKVIDISFFNPKRPHVKAEVRAASITIFLWACAWILPVFLIWITGDEKGIGPLTKAKFLGFPLHYWLLAQGSTISFVLLCALFVYLWNKFVKAGE</sequence>
<dbReference type="Pfam" id="PF13937">
    <property type="entry name" value="DUF4212"/>
    <property type="match status" value="1"/>
</dbReference>
<dbReference type="RefSeq" id="WP_149267222.1">
    <property type="nucleotide sequence ID" value="NZ_VFJB01000009.1"/>
</dbReference>
<dbReference type="Proteomes" id="UP000322876">
    <property type="component" value="Unassembled WGS sequence"/>
</dbReference>
<dbReference type="AlphaFoldDB" id="A0A5A8F631"/>
<proteinExistence type="predicted"/>
<feature type="transmembrane region" description="Helical" evidence="1">
    <location>
        <begin position="66"/>
        <end position="90"/>
    </location>
</feature>
<reference evidence="3 4" key="1">
    <citation type="submission" date="2019-06" db="EMBL/GenBank/DDBJ databases">
        <title>Genomic insights into carbon and energy metabolism of Deferribacter autotrophicus revealed new metabolic traits in the phylum Deferribacteres.</title>
        <authorList>
            <person name="Slobodkin A.I."/>
            <person name="Slobodkina G.B."/>
            <person name="Allioux M."/>
            <person name="Alain K."/>
            <person name="Jebbar M."/>
            <person name="Shadrin V."/>
            <person name="Kublanov I.V."/>
            <person name="Toshchakov S.V."/>
            <person name="Bonch-Osmolovskaya E.A."/>
        </authorList>
    </citation>
    <scope>NUCLEOTIDE SEQUENCE [LARGE SCALE GENOMIC DNA]</scope>
    <source>
        <strain evidence="3 4">SL50</strain>
    </source>
</reference>
<keyword evidence="1" id="KW-0472">Membrane</keyword>
<keyword evidence="1" id="KW-1133">Transmembrane helix</keyword>
<evidence type="ECO:0000256" key="1">
    <source>
        <dbReference type="SAM" id="Phobius"/>
    </source>
</evidence>